<dbReference type="GO" id="GO:0000155">
    <property type="term" value="F:phosphorelay sensor kinase activity"/>
    <property type="evidence" value="ECO:0007669"/>
    <property type="project" value="InterPro"/>
</dbReference>
<dbReference type="InterPro" id="IPR011712">
    <property type="entry name" value="Sig_transdc_His_kin_sub3_dim/P"/>
</dbReference>
<evidence type="ECO:0000256" key="3">
    <source>
        <dbReference type="ARBA" id="ARBA00022553"/>
    </source>
</evidence>
<keyword evidence="9" id="KW-1133">Transmembrane helix</keyword>
<dbReference type="Pfam" id="PF07730">
    <property type="entry name" value="HisKA_3"/>
    <property type="match status" value="1"/>
</dbReference>
<dbReference type="Proteomes" id="UP000315389">
    <property type="component" value="Unassembled WGS sequence"/>
</dbReference>
<comment type="catalytic activity">
    <reaction evidence="1">
        <text>ATP + protein L-histidine = ADP + protein N-phospho-L-histidine.</text>
        <dbReference type="EC" id="2.7.13.3"/>
    </reaction>
</comment>
<feature type="transmembrane region" description="Helical" evidence="9">
    <location>
        <begin position="353"/>
        <end position="371"/>
    </location>
</feature>
<evidence type="ECO:0000256" key="4">
    <source>
        <dbReference type="ARBA" id="ARBA00022679"/>
    </source>
</evidence>
<evidence type="ECO:0000256" key="9">
    <source>
        <dbReference type="SAM" id="Phobius"/>
    </source>
</evidence>
<feature type="domain" description="Signal transduction histidine kinase subgroup 3 dimerisation and phosphoacceptor" evidence="11">
    <location>
        <begin position="425"/>
        <end position="478"/>
    </location>
</feature>
<dbReference type="Gene3D" id="1.20.5.1930">
    <property type="match status" value="1"/>
</dbReference>
<evidence type="ECO:0000256" key="2">
    <source>
        <dbReference type="ARBA" id="ARBA00012438"/>
    </source>
</evidence>
<dbReference type="CDD" id="cd16917">
    <property type="entry name" value="HATPase_UhpB-NarQ-NarX-like"/>
    <property type="match status" value="1"/>
</dbReference>
<dbReference type="EMBL" id="VFOS01000005">
    <property type="protein sequence ID" value="TQL57204.1"/>
    <property type="molecule type" value="Genomic_DNA"/>
</dbReference>
<dbReference type="Gene3D" id="3.30.565.10">
    <property type="entry name" value="Histidine kinase-like ATPase, C-terminal domain"/>
    <property type="match status" value="1"/>
</dbReference>
<keyword evidence="6 12" id="KW-0418">Kinase</keyword>
<keyword evidence="7" id="KW-0067">ATP-binding</keyword>
<dbReference type="GO" id="GO:0046983">
    <property type="term" value="F:protein dimerization activity"/>
    <property type="evidence" value="ECO:0007669"/>
    <property type="project" value="InterPro"/>
</dbReference>
<evidence type="ECO:0000256" key="5">
    <source>
        <dbReference type="ARBA" id="ARBA00022741"/>
    </source>
</evidence>
<keyword evidence="3" id="KW-0597">Phosphoprotein</keyword>
<gene>
    <name evidence="12" type="ORF">FB461_2325</name>
</gene>
<evidence type="ECO:0000259" key="10">
    <source>
        <dbReference type="Pfam" id="PF02518"/>
    </source>
</evidence>
<name>A0A542ZA38_RARFA</name>
<evidence type="ECO:0000313" key="12">
    <source>
        <dbReference type="EMBL" id="TQL57204.1"/>
    </source>
</evidence>
<feature type="transmembrane region" description="Helical" evidence="9">
    <location>
        <begin position="16"/>
        <end position="35"/>
    </location>
</feature>
<proteinExistence type="predicted"/>
<dbReference type="GO" id="GO:0005524">
    <property type="term" value="F:ATP binding"/>
    <property type="evidence" value="ECO:0007669"/>
    <property type="project" value="UniProtKB-KW"/>
</dbReference>
<keyword evidence="5" id="KW-0547">Nucleotide-binding</keyword>
<comment type="caution">
    <text evidence="12">The sequence shown here is derived from an EMBL/GenBank/DDBJ whole genome shotgun (WGS) entry which is preliminary data.</text>
</comment>
<keyword evidence="9" id="KW-0812">Transmembrane</keyword>
<keyword evidence="13" id="KW-1185">Reference proteome</keyword>
<dbReference type="AlphaFoldDB" id="A0A542ZA38"/>
<dbReference type="PANTHER" id="PTHR24421:SF10">
    <property type="entry name" value="NITRATE_NITRITE SENSOR PROTEIN NARQ"/>
    <property type="match status" value="1"/>
</dbReference>
<dbReference type="OrthoDB" id="227596at2"/>
<sequence length="632" mass="66488">MATRNPGVATLGTMRFGAITRVVVAVVCGIWFVGFGWSEPHAALIATPLVVVGAALLPDHVRWSAALMVSAGFMTLIAGMQWGNVELVLPMALALFALGRLDREWWLGATGVLLGALASAMRDGLTVGKFAVITTVYATLWIFGVVVRRRAIGAHRARVQAAELAQQDPDVVSRRLAAAERSQLADKAIFAIRASIVDMRTAAHAAIGDLGPADVRNVHSSGVEAVTKLGAFLGLLREPAPVRSDEPVEDRPVATRRPRGDLLLALAAAVVLGGIVLFAADIDLGIGVVTLYAGTIVAVGIRRIAPIGSCLVAIAASCAAAIDPPTVPDMLLPAAAGYALISWTVTSDAIRRAWPYLIALIAAAVAVAVHYGARGVAFILLVFASSALAGYAWHERDRILRAANNESEDLQAQIHNATVAAVQAERIGLARELHDVTSHSVGAMVMQASVATALHSRAPQDARAALDTVVATADSVLKGIDELRAAMDSAEYGPLWYAYADVGDLRAVLERLIADMRVMFDMEVTVALGELPDDPRLASTIFRIVQESLANAARHAPGAAVDVSVARESDAYMVRISDEGTENNGTPGSGFGLAGLRERVQGCAGWLHTGQDRGRGFTLEARLPIAGGRALE</sequence>
<organism evidence="12 13">
    <name type="scientific">Rarobacter faecitabidus</name>
    <dbReference type="NCBI Taxonomy" id="13243"/>
    <lineage>
        <taxon>Bacteria</taxon>
        <taxon>Bacillati</taxon>
        <taxon>Actinomycetota</taxon>
        <taxon>Actinomycetes</taxon>
        <taxon>Micrococcales</taxon>
        <taxon>Rarobacteraceae</taxon>
        <taxon>Rarobacter</taxon>
    </lineage>
</organism>
<dbReference type="InterPro" id="IPR036890">
    <property type="entry name" value="HATPase_C_sf"/>
</dbReference>
<keyword evidence="8" id="KW-0902">Two-component regulatory system</keyword>
<protein>
    <recommendedName>
        <fullName evidence="2">histidine kinase</fullName>
        <ecNumber evidence="2">2.7.13.3</ecNumber>
    </recommendedName>
</protein>
<keyword evidence="4" id="KW-0808">Transferase</keyword>
<accession>A0A542ZA38</accession>
<feature type="transmembrane region" description="Helical" evidence="9">
    <location>
        <begin position="127"/>
        <end position="147"/>
    </location>
</feature>
<evidence type="ECO:0000256" key="1">
    <source>
        <dbReference type="ARBA" id="ARBA00000085"/>
    </source>
</evidence>
<feature type="transmembrane region" description="Helical" evidence="9">
    <location>
        <begin position="284"/>
        <end position="301"/>
    </location>
</feature>
<evidence type="ECO:0000256" key="6">
    <source>
        <dbReference type="ARBA" id="ARBA00022777"/>
    </source>
</evidence>
<dbReference type="Pfam" id="PF02518">
    <property type="entry name" value="HATPase_c"/>
    <property type="match status" value="1"/>
</dbReference>
<dbReference type="GO" id="GO:0016020">
    <property type="term" value="C:membrane"/>
    <property type="evidence" value="ECO:0007669"/>
    <property type="project" value="InterPro"/>
</dbReference>
<feature type="domain" description="Histidine kinase/HSP90-like ATPase" evidence="10">
    <location>
        <begin position="540"/>
        <end position="625"/>
    </location>
</feature>
<evidence type="ECO:0000313" key="13">
    <source>
        <dbReference type="Proteomes" id="UP000315389"/>
    </source>
</evidence>
<evidence type="ECO:0000259" key="11">
    <source>
        <dbReference type="Pfam" id="PF07730"/>
    </source>
</evidence>
<evidence type="ECO:0000256" key="7">
    <source>
        <dbReference type="ARBA" id="ARBA00022840"/>
    </source>
</evidence>
<dbReference type="InterPro" id="IPR050482">
    <property type="entry name" value="Sensor_HK_TwoCompSys"/>
</dbReference>
<evidence type="ECO:0000256" key="8">
    <source>
        <dbReference type="ARBA" id="ARBA00023012"/>
    </source>
</evidence>
<reference evidence="12 13" key="1">
    <citation type="submission" date="2019-06" db="EMBL/GenBank/DDBJ databases">
        <title>Sequencing the genomes of 1000 actinobacteria strains.</title>
        <authorList>
            <person name="Klenk H.-P."/>
        </authorList>
    </citation>
    <scope>NUCLEOTIDE SEQUENCE [LARGE SCALE GENOMIC DNA]</scope>
    <source>
        <strain evidence="12 13">DSM 4813</strain>
    </source>
</reference>
<dbReference type="PANTHER" id="PTHR24421">
    <property type="entry name" value="NITRATE/NITRITE SENSOR PROTEIN NARX-RELATED"/>
    <property type="match status" value="1"/>
</dbReference>
<keyword evidence="9" id="KW-0472">Membrane</keyword>
<feature type="transmembrane region" description="Helical" evidence="9">
    <location>
        <begin position="377"/>
        <end position="394"/>
    </location>
</feature>
<dbReference type="InterPro" id="IPR003594">
    <property type="entry name" value="HATPase_dom"/>
</dbReference>
<feature type="transmembrane region" description="Helical" evidence="9">
    <location>
        <begin position="42"/>
        <end position="61"/>
    </location>
</feature>
<dbReference type="EC" id="2.7.13.3" evidence="2"/>
<feature type="transmembrane region" description="Helical" evidence="9">
    <location>
        <begin position="261"/>
        <end position="278"/>
    </location>
</feature>
<dbReference type="SUPFAM" id="SSF55874">
    <property type="entry name" value="ATPase domain of HSP90 chaperone/DNA topoisomerase II/histidine kinase"/>
    <property type="match status" value="1"/>
</dbReference>
<feature type="transmembrane region" description="Helical" evidence="9">
    <location>
        <begin position="73"/>
        <end position="98"/>
    </location>
</feature>